<organism evidence="1 2">
    <name type="scientific">Streptomyces diastatochromogenes</name>
    <dbReference type="NCBI Taxonomy" id="42236"/>
    <lineage>
        <taxon>Bacteria</taxon>
        <taxon>Bacillati</taxon>
        <taxon>Actinomycetota</taxon>
        <taxon>Actinomycetes</taxon>
        <taxon>Kitasatosporales</taxon>
        <taxon>Streptomycetaceae</taxon>
        <taxon>Streptomyces</taxon>
    </lineage>
</organism>
<proteinExistence type="predicted"/>
<keyword evidence="2" id="KW-1185">Reference proteome</keyword>
<evidence type="ECO:0000313" key="1">
    <source>
        <dbReference type="EMBL" id="OXY94668.1"/>
    </source>
</evidence>
<protein>
    <submittedName>
        <fullName evidence="1">Uncharacterized protein</fullName>
    </submittedName>
</protein>
<dbReference type="AlphaFoldDB" id="A0A233SGA1"/>
<reference evidence="1 2" key="1">
    <citation type="submission" date="2016-07" db="EMBL/GenBank/DDBJ databases">
        <title>Draft genome of Streptomyces diastatochromogenes.</title>
        <authorList>
            <person name="Podduturi R."/>
            <person name="Lukassen M.B."/>
            <person name="Clausen N."/>
            <person name="Nielsen J.L."/>
            <person name="Jorgensen N.O."/>
        </authorList>
    </citation>
    <scope>NUCLEOTIDE SEQUENCE [LARGE SCALE GENOMIC DNA]</scope>
    <source>
        <strain evidence="1 2">DSM 40608</strain>
    </source>
</reference>
<comment type="caution">
    <text evidence="1">The sequence shown here is derived from an EMBL/GenBank/DDBJ whole genome shotgun (WGS) entry which is preliminary data.</text>
</comment>
<accession>A0A233SGA1</accession>
<dbReference type="Proteomes" id="UP000215483">
    <property type="component" value="Unassembled WGS sequence"/>
</dbReference>
<name>A0A233SGA1_STRDA</name>
<dbReference type="EMBL" id="MCGQ01000015">
    <property type="protein sequence ID" value="OXY94668.1"/>
    <property type="molecule type" value="Genomic_DNA"/>
</dbReference>
<evidence type="ECO:0000313" key="2">
    <source>
        <dbReference type="Proteomes" id="UP000215483"/>
    </source>
</evidence>
<gene>
    <name evidence="1" type="ORF">BEK98_18970</name>
</gene>
<sequence length="163" mass="17393">MDTQEALDRAIAAWLARAHPAPDRARAEWAVQGVALLPLGDRFAAVRMPAAVVHAAVASCDPDQVAASLGEMLGGSIIYDQRVAGGTYYALIQGHTGLVWAYDDIATCLGHGTYLGVPRLDQQQPPGTYWVIPPRYEGDLCAPRSIIPLVELGRSRLASCAEA</sequence>